<organism evidence="2 3">
    <name type="scientific">Periplaneta americana</name>
    <name type="common">American cockroach</name>
    <name type="synonym">Blatta americana</name>
    <dbReference type="NCBI Taxonomy" id="6978"/>
    <lineage>
        <taxon>Eukaryota</taxon>
        <taxon>Metazoa</taxon>
        <taxon>Ecdysozoa</taxon>
        <taxon>Arthropoda</taxon>
        <taxon>Hexapoda</taxon>
        <taxon>Insecta</taxon>
        <taxon>Pterygota</taxon>
        <taxon>Neoptera</taxon>
        <taxon>Polyneoptera</taxon>
        <taxon>Dictyoptera</taxon>
        <taxon>Blattodea</taxon>
        <taxon>Blattoidea</taxon>
        <taxon>Blattidae</taxon>
        <taxon>Blattinae</taxon>
        <taxon>Periplaneta</taxon>
    </lineage>
</organism>
<keyword evidence="3" id="KW-1185">Reference proteome</keyword>
<gene>
    <name evidence="2" type="ORF">ANN_04104</name>
</gene>
<name>A0ABQ8T9N1_PERAM</name>
<evidence type="ECO:0000313" key="2">
    <source>
        <dbReference type="EMBL" id="KAJ4442517.1"/>
    </source>
</evidence>
<sequence>MERGETGVTGQDGPKLVGGDDDGTLISRELYEMPGKTRPIVIRFTKRRSRDEWLQLFRNEAKMMGAVLGMRQRKSTGTFRQEESQQTTATMTTLSIPNDWLASNYTRTHRHPASQVIPMDRSEERGVKGGQTSYRKILDLGLRSEYTNPNSEVGKFLKYMFDIKYVAPCIVGDAFVELRNIAPDHNQLTRFLDYVLENYVSEDAKFSPKLWVHVPTDEIRTTNGAESFHLGTGHETAYHEENNNDDDDDDDDDDKKKDSENDRERYLRSVLGDRHVHKLHKRRKETAVERWRHLCKSVPLSSSSGLCDFSEKKDLAVKDIHKEMLPMYGKYCVSSQDFYNNGCTTSLKSGQGSKRGSISGDSRADKCVTGWRLDPIRQYEGDDMLTI</sequence>
<reference evidence="2 3" key="1">
    <citation type="journal article" date="2022" name="Allergy">
        <title>Genome assembly and annotation of Periplaneta americana reveal a comprehensive cockroach allergen profile.</title>
        <authorList>
            <person name="Wang L."/>
            <person name="Xiong Q."/>
            <person name="Saelim N."/>
            <person name="Wang L."/>
            <person name="Nong W."/>
            <person name="Wan A.T."/>
            <person name="Shi M."/>
            <person name="Liu X."/>
            <person name="Cao Q."/>
            <person name="Hui J.H.L."/>
            <person name="Sookrung N."/>
            <person name="Leung T.F."/>
            <person name="Tungtrongchitr A."/>
            <person name="Tsui S.K.W."/>
        </authorList>
    </citation>
    <scope>NUCLEOTIDE SEQUENCE [LARGE SCALE GENOMIC DNA]</scope>
    <source>
        <strain evidence="2">PWHHKU_190912</strain>
    </source>
</reference>
<comment type="caution">
    <text evidence="2">The sequence shown here is derived from an EMBL/GenBank/DDBJ whole genome shotgun (WGS) entry which is preliminary data.</text>
</comment>
<feature type="region of interest" description="Disordered" evidence="1">
    <location>
        <begin position="1"/>
        <end position="21"/>
    </location>
</feature>
<feature type="compositionally biased region" description="Acidic residues" evidence="1">
    <location>
        <begin position="243"/>
        <end position="253"/>
    </location>
</feature>
<dbReference type="Proteomes" id="UP001148838">
    <property type="component" value="Unassembled WGS sequence"/>
</dbReference>
<proteinExistence type="predicted"/>
<dbReference type="EMBL" id="JAJSOF020000013">
    <property type="protein sequence ID" value="KAJ4442517.1"/>
    <property type="molecule type" value="Genomic_DNA"/>
</dbReference>
<evidence type="ECO:0000313" key="3">
    <source>
        <dbReference type="Proteomes" id="UP001148838"/>
    </source>
</evidence>
<accession>A0ABQ8T9N1</accession>
<evidence type="ECO:0000256" key="1">
    <source>
        <dbReference type="SAM" id="MobiDB-lite"/>
    </source>
</evidence>
<protein>
    <submittedName>
        <fullName evidence="2">Uncharacterized protein</fullName>
    </submittedName>
</protein>
<feature type="compositionally biased region" description="Basic and acidic residues" evidence="1">
    <location>
        <begin position="254"/>
        <end position="266"/>
    </location>
</feature>
<feature type="region of interest" description="Disordered" evidence="1">
    <location>
        <begin position="235"/>
        <end position="266"/>
    </location>
</feature>